<sequence length="113" mass="12889">MTNRLMTIDDVVTDKELRAYFRTYAKALAYHARELAMAAGTLGAMLRIHDQRASRKRAGQIVRPIALASVLMFAAARYLKLACRRFETQYAPELQAAGRRKKRSGRRELKFGD</sequence>
<dbReference type="AlphaFoldDB" id="A0A8J3BM46"/>
<dbReference type="RefSeq" id="WP_189114584.1">
    <property type="nucleotide sequence ID" value="NZ_BMQC01000008.1"/>
</dbReference>
<keyword evidence="2" id="KW-1185">Reference proteome</keyword>
<evidence type="ECO:0000313" key="2">
    <source>
        <dbReference type="Proteomes" id="UP000662200"/>
    </source>
</evidence>
<comment type="caution">
    <text evidence="1">The sequence shown here is derived from an EMBL/GenBank/DDBJ whole genome shotgun (WGS) entry which is preliminary data.</text>
</comment>
<reference evidence="1" key="1">
    <citation type="journal article" date="2014" name="Int. J. Syst. Evol. Microbiol.">
        <title>Complete genome sequence of Corynebacterium casei LMG S-19264T (=DSM 44701T), isolated from a smear-ripened cheese.</title>
        <authorList>
            <consortium name="US DOE Joint Genome Institute (JGI-PGF)"/>
            <person name="Walter F."/>
            <person name="Albersmeier A."/>
            <person name="Kalinowski J."/>
            <person name="Ruckert C."/>
        </authorList>
    </citation>
    <scope>NUCLEOTIDE SEQUENCE</scope>
    <source>
        <strain evidence="1">JCM 3091</strain>
    </source>
</reference>
<dbReference type="EMBL" id="BMQC01000008">
    <property type="protein sequence ID" value="GGK32300.1"/>
    <property type="molecule type" value="Genomic_DNA"/>
</dbReference>
<dbReference type="Proteomes" id="UP000662200">
    <property type="component" value="Unassembled WGS sequence"/>
</dbReference>
<accession>A0A8J3BM46</accession>
<name>A0A8J3BM46_9ACTN</name>
<proteinExistence type="predicted"/>
<reference evidence="1" key="2">
    <citation type="submission" date="2020-09" db="EMBL/GenBank/DDBJ databases">
        <authorList>
            <person name="Sun Q."/>
            <person name="Ohkuma M."/>
        </authorList>
    </citation>
    <scope>NUCLEOTIDE SEQUENCE</scope>
    <source>
        <strain evidence="1">JCM 3091</strain>
    </source>
</reference>
<protein>
    <submittedName>
        <fullName evidence="1">Uncharacterized protein</fullName>
    </submittedName>
</protein>
<gene>
    <name evidence="1" type="ORF">GCM10010124_26350</name>
</gene>
<evidence type="ECO:0000313" key="1">
    <source>
        <dbReference type="EMBL" id="GGK32300.1"/>
    </source>
</evidence>
<organism evidence="1 2">
    <name type="scientific">Pilimelia terevasa</name>
    <dbReference type="NCBI Taxonomy" id="53372"/>
    <lineage>
        <taxon>Bacteria</taxon>
        <taxon>Bacillati</taxon>
        <taxon>Actinomycetota</taxon>
        <taxon>Actinomycetes</taxon>
        <taxon>Micromonosporales</taxon>
        <taxon>Micromonosporaceae</taxon>
        <taxon>Pilimelia</taxon>
    </lineage>
</organism>